<dbReference type="Gene3D" id="3.50.50.60">
    <property type="entry name" value="FAD/NAD(P)-binding domain"/>
    <property type="match status" value="1"/>
</dbReference>
<organism evidence="2 3">
    <name type="scientific">Streptomyces atratus</name>
    <dbReference type="NCBI Taxonomy" id="1893"/>
    <lineage>
        <taxon>Bacteria</taxon>
        <taxon>Bacillati</taxon>
        <taxon>Actinomycetota</taxon>
        <taxon>Actinomycetes</taxon>
        <taxon>Kitasatosporales</taxon>
        <taxon>Streptomycetaceae</taxon>
        <taxon>Streptomyces</taxon>
    </lineage>
</organism>
<evidence type="ECO:0000313" key="3">
    <source>
        <dbReference type="Proteomes" id="UP000252698"/>
    </source>
</evidence>
<evidence type="ECO:0000313" key="2">
    <source>
        <dbReference type="EMBL" id="AXE77083.1"/>
    </source>
</evidence>
<protein>
    <recommendedName>
        <fullName evidence="1">FAD dependent oxidoreductase domain-containing protein</fullName>
    </recommendedName>
</protein>
<dbReference type="SUPFAM" id="SSF51905">
    <property type="entry name" value="FAD/NAD(P)-binding domain"/>
    <property type="match status" value="1"/>
</dbReference>
<dbReference type="Gene3D" id="3.30.9.10">
    <property type="entry name" value="D-Amino Acid Oxidase, subunit A, domain 2"/>
    <property type="match status" value="1"/>
</dbReference>
<gene>
    <name evidence="2" type="ORF">C5746_09315</name>
</gene>
<dbReference type="RefSeq" id="WP_114243725.1">
    <property type="nucleotide sequence ID" value="NZ_CP027306.1"/>
</dbReference>
<sequence length="346" mass="35506">MVRESMMRVAVVGSGALGAAVADELVRRGLSVVVCTAEESRPPVTDVAFGWLNSHGSAAEPPSGARDRDELARSLGALRNVTATPPLRGVITWNGAVSWASTAAATARFAEQSGSGVATVEAEALRQILPGLRVAPPVVAHASDEGMVEPDDLRRAFLARARAGGATVVAIRVDRIRARRAGGYELQGTGAALVVDRIVLACGTGLPALAEQLGEHIEVPGVPAARFTFTAPELRLDRVVSTPAFEIRPSARHGFVGAEDVVPGEAETATRARVRASLSAVREAFGLPQEPVLGDVTIGVRPIPAGDGVLCAPLASAPGVVALAAHPGVTLAASLALRAAEQLGNP</sequence>
<dbReference type="AlphaFoldDB" id="A0A2Z5JA42"/>
<name>A0A2Z5JA42_STRAR</name>
<evidence type="ECO:0000259" key="1">
    <source>
        <dbReference type="Pfam" id="PF01266"/>
    </source>
</evidence>
<dbReference type="InterPro" id="IPR036188">
    <property type="entry name" value="FAD/NAD-bd_sf"/>
</dbReference>
<reference evidence="2 3" key="1">
    <citation type="journal article" date="2018" name="Front. Microbiol.">
        <title>Genome Sequencing of Streptomyces atratus SCSIOZH16 and Activation Production of Nocardamine via Metabolic Engineering.</title>
        <authorList>
            <person name="Li Y."/>
            <person name="Zhang C."/>
            <person name="Liu C."/>
            <person name="Ju J."/>
            <person name="Ma J."/>
        </authorList>
    </citation>
    <scope>NUCLEOTIDE SEQUENCE [LARGE SCALE GENOMIC DNA]</scope>
    <source>
        <strain evidence="2 3">SCSIO_ZH16</strain>
    </source>
</reference>
<dbReference type="EMBL" id="CP027306">
    <property type="protein sequence ID" value="AXE77083.1"/>
    <property type="molecule type" value="Genomic_DNA"/>
</dbReference>
<feature type="domain" description="FAD dependent oxidoreductase" evidence="1">
    <location>
        <begin position="8"/>
        <end position="341"/>
    </location>
</feature>
<dbReference type="KEGG" id="sata:C5746_09315"/>
<accession>A0A2Z5JA42</accession>
<dbReference type="Proteomes" id="UP000252698">
    <property type="component" value="Chromosome"/>
</dbReference>
<proteinExistence type="predicted"/>
<dbReference type="GeneID" id="95518690"/>
<dbReference type="InterPro" id="IPR006076">
    <property type="entry name" value="FAD-dep_OxRdtase"/>
</dbReference>
<dbReference type="Pfam" id="PF01266">
    <property type="entry name" value="DAO"/>
    <property type="match status" value="1"/>
</dbReference>